<organism evidence="1 2">
    <name type="scientific">Thermaerobacter composti</name>
    <dbReference type="NCBI Taxonomy" id="554949"/>
    <lineage>
        <taxon>Bacteria</taxon>
        <taxon>Bacillati</taxon>
        <taxon>Bacillota</taxon>
        <taxon>Clostridia</taxon>
        <taxon>Eubacteriales</taxon>
        <taxon>Clostridiales Family XVII. Incertae Sedis</taxon>
        <taxon>Thermaerobacter</taxon>
    </lineage>
</organism>
<dbReference type="EMBL" id="CP132508">
    <property type="protein sequence ID" value="WPD18836.1"/>
    <property type="molecule type" value="Genomic_DNA"/>
</dbReference>
<accession>A0ABZ0QMX4</accession>
<protein>
    <submittedName>
        <fullName evidence="1">Uncharacterized protein</fullName>
    </submittedName>
</protein>
<reference evidence="1 2" key="1">
    <citation type="submission" date="2023-08" db="EMBL/GenBank/DDBJ databases">
        <title>Genome sequence of Thermaerobacter compostii strain Ins1, a spore-forming filamentous bacterium isolated from a deep geothermal reservoir.</title>
        <authorList>
            <person name="Bregnard D."/>
            <person name="Gonzalez D."/>
            <person name="Junier P."/>
        </authorList>
    </citation>
    <scope>NUCLEOTIDE SEQUENCE [LARGE SCALE GENOMIC DNA]</scope>
    <source>
        <strain evidence="1 2">Ins1</strain>
    </source>
</reference>
<dbReference type="Proteomes" id="UP001304683">
    <property type="component" value="Chromosome"/>
</dbReference>
<name>A0ABZ0QMX4_9FIRM</name>
<sequence length="70" mass="8082">MRLEHVKAELERWGEVIVTLASGQKFELHLGDTQFDLQNRLIRITAPAAQFVLDGDQIEHLEMHFSHPMS</sequence>
<evidence type="ECO:0000313" key="1">
    <source>
        <dbReference type="EMBL" id="WPD18836.1"/>
    </source>
</evidence>
<keyword evidence="2" id="KW-1185">Reference proteome</keyword>
<dbReference type="RefSeq" id="WP_318750606.1">
    <property type="nucleotide sequence ID" value="NZ_CP132508.1"/>
</dbReference>
<evidence type="ECO:0000313" key="2">
    <source>
        <dbReference type="Proteomes" id="UP001304683"/>
    </source>
</evidence>
<proteinExistence type="predicted"/>
<gene>
    <name evidence="1" type="ORF">Q5761_10795</name>
</gene>